<keyword evidence="4" id="KW-1185">Reference proteome</keyword>
<evidence type="ECO:0000256" key="1">
    <source>
        <dbReference type="SAM" id="Phobius"/>
    </source>
</evidence>
<protein>
    <submittedName>
        <fullName evidence="2">Transmembrane protein, putative</fullName>
    </submittedName>
</protein>
<reference evidence="3" key="3">
    <citation type="submission" date="2015-04" db="UniProtKB">
        <authorList>
            <consortium name="EnsemblPlants"/>
        </authorList>
    </citation>
    <scope>IDENTIFICATION</scope>
    <source>
        <strain evidence="3">cv. Jemalong A17</strain>
    </source>
</reference>
<dbReference type="AlphaFoldDB" id="G7K4V8"/>
<dbReference type="EMBL" id="CM001221">
    <property type="protein sequence ID" value="AET00878.1"/>
    <property type="molecule type" value="Genomic_DNA"/>
</dbReference>
<feature type="transmembrane region" description="Helical" evidence="1">
    <location>
        <begin position="32"/>
        <end position="55"/>
    </location>
</feature>
<dbReference type="HOGENOM" id="CLU_2907487_0_0_1"/>
<organism evidence="2 4">
    <name type="scientific">Medicago truncatula</name>
    <name type="common">Barrel medic</name>
    <name type="synonym">Medicago tribuloides</name>
    <dbReference type="NCBI Taxonomy" id="3880"/>
    <lineage>
        <taxon>Eukaryota</taxon>
        <taxon>Viridiplantae</taxon>
        <taxon>Streptophyta</taxon>
        <taxon>Embryophyta</taxon>
        <taxon>Tracheophyta</taxon>
        <taxon>Spermatophyta</taxon>
        <taxon>Magnoliopsida</taxon>
        <taxon>eudicotyledons</taxon>
        <taxon>Gunneridae</taxon>
        <taxon>Pentapetalae</taxon>
        <taxon>rosids</taxon>
        <taxon>fabids</taxon>
        <taxon>Fabales</taxon>
        <taxon>Fabaceae</taxon>
        <taxon>Papilionoideae</taxon>
        <taxon>50 kb inversion clade</taxon>
        <taxon>NPAAA clade</taxon>
        <taxon>Hologalegina</taxon>
        <taxon>IRL clade</taxon>
        <taxon>Trifolieae</taxon>
        <taxon>Medicago</taxon>
    </lineage>
</organism>
<dbReference type="PaxDb" id="3880-AET00878"/>
<dbReference type="EnsemblPlants" id="AET00878">
    <property type="protein sequence ID" value="AET00878"/>
    <property type="gene ID" value="MTR_5g096930"/>
</dbReference>
<keyword evidence="1" id="KW-1133">Transmembrane helix</keyword>
<reference evidence="2 4" key="2">
    <citation type="journal article" date="2014" name="BMC Genomics">
        <title>An improved genome release (version Mt4.0) for the model legume Medicago truncatula.</title>
        <authorList>
            <person name="Tang H."/>
            <person name="Krishnakumar V."/>
            <person name="Bidwell S."/>
            <person name="Rosen B."/>
            <person name="Chan A."/>
            <person name="Zhou S."/>
            <person name="Gentzbittel L."/>
            <person name="Childs K.L."/>
            <person name="Yandell M."/>
            <person name="Gundlach H."/>
            <person name="Mayer K.F."/>
            <person name="Schwartz D.C."/>
            <person name="Town C.D."/>
        </authorList>
    </citation>
    <scope>GENOME REANNOTATION</scope>
    <source>
        <strain evidence="3 4">cv. Jemalong A17</strain>
    </source>
</reference>
<evidence type="ECO:0000313" key="3">
    <source>
        <dbReference type="EnsemblPlants" id="AET00878"/>
    </source>
</evidence>
<reference evidence="2 4" key="1">
    <citation type="journal article" date="2011" name="Nature">
        <title>The Medicago genome provides insight into the evolution of rhizobial symbioses.</title>
        <authorList>
            <person name="Young N.D."/>
            <person name="Debelle F."/>
            <person name="Oldroyd G.E."/>
            <person name="Geurts R."/>
            <person name="Cannon S.B."/>
            <person name="Udvardi M.K."/>
            <person name="Benedito V.A."/>
            <person name="Mayer K.F."/>
            <person name="Gouzy J."/>
            <person name="Schoof H."/>
            <person name="Van de Peer Y."/>
            <person name="Proost S."/>
            <person name="Cook D.R."/>
            <person name="Meyers B.C."/>
            <person name="Spannagl M."/>
            <person name="Cheung F."/>
            <person name="De Mita S."/>
            <person name="Krishnakumar V."/>
            <person name="Gundlach H."/>
            <person name="Zhou S."/>
            <person name="Mudge J."/>
            <person name="Bharti A.K."/>
            <person name="Murray J.D."/>
            <person name="Naoumkina M.A."/>
            <person name="Rosen B."/>
            <person name="Silverstein K.A."/>
            <person name="Tang H."/>
            <person name="Rombauts S."/>
            <person name="Zhao P.X."/>
            <person name="Zhou P."/>
            <person name="Barbe V."/>
            <person name="Bardou P."/>
            <person name="Bechner M."/>
            <person name="Bellec A."/>
            <person name="Berger A."/>
            <person name="Berges H."/>
            <person name="Bidwell S."/>
            <person name="Bisseling T."/>
            <person name="Choisne N."/>
            <person name="Couloux A."/>
            <person name="Denny R."/>
            <person name="Deshpande S."/>
            <person name="Dai X."/>
            <person name="Doyle J.J."/>
            <person name="Dudez A.M."/>
            <person name="Farmer A.D."/>
            <person name="Fouteau S."/>
            <person name="Franken C."/>
            <person name="Gibelin C."/>
            <person name="Gish J."/>
            <person name="Goldstein S."/>
            <person name="Gonzalez A.J."/>
            <person name="Green P.J."/>
            <person name="Hallab A."/>
            <person name="Hartog M."/>
            <person name="Hua A."/>
            <person name="Humphray S.J."/>
            <person name="Jeong D.H."/>
            <person name="Jing Y."/>
            <person name="Jocker A."/>
            <person name="Kenton S.M."/>
            <person name="Kim D.J."/>
            <person name="Klee K."/>
            <person name="Lai H."/>
            <person name="Lang C."/>
            <person name="Lin S."/>
            <person name="Macmil S.L."/>
            <person name="Magdelenat G."/>
            <person name="Matthews L."/>
            <person name="McCorrison J."/>
            <person name="Monaghan E.L."/>
            <person name="Mun J.H."/>
            <person name="Najar F.Z."/>
            <person name="Nicholson C."/>
            <person name="Noirot C."/>
            <person name="O'Bleness M."/>
            <person name="Paule C.R."/>
            <person name="Poulain J."/>
            <person name="Prion F."/>
            <person name="Qin B."/>
            <person name="Qu C."/>
            <person name="Retzel E.F."/>
            <person name="Riddle C."/>
            <person name="Sallet E."/>
            <person name="Samain S."/>
            <person name="Samson N."/>
            <person name="Sanders I."/>
            <person name="Saurat O."/>
            <person name="Scarpelli C."/>
            <person name="Schiex T."/>
            <person name="Segurens B."/>
            <person name="Severin A.J."/>
            <person name="Sherrier D.J."/>
            <person name="Shi R."/>
            <person name="Sims S."/>
            <person name="Singer S.R."/>
            <person name="Sinharoy S."/>
            <person name="Sterck L."/>
            <person name="Viollet A."/>
            <person name="Wang B.B."/>
            <person name="Wang K."/>
            <person name="Wang M."/>
            <person name="Wang X."/>
            <person name="Warfsmann J."/>
            <person name="Weissenbach J."/>
            <person name="White D.D."/>
            <person name="White J.D."/>
            <person name="Wiley G.B."/>
            <person name="Wincker P."/>
            <person name="Xing Y."/>
            <person name="Yang L."/>
            <person name="Yao Z."/>
            <person name="Ying F."/>
            <person name="Zhai J."/>
            <person name="Zhou L."/>
            <person name="Zuber A."/>
            <person name="Denarie J."/>
            <person name="Dixon R.A."/>
            <person name="May G.D."/>
            <person name="Schwartz D.C."/>
            <person name="Rogers J."/>
            <person name="Quetier F."/>
            <person name="Town C.D."/>
            <person name="Roe B.A."/>
        </authorList>
    </citation>
    <scope>NUCLEOTIDE SEQUENCE [LARGE SCALE GENOMIC DNA]</scope>
    <source>
        <strain evidence="2">A17</strain>
        <strain evidence="3 4">cv. Jemalong A17</strain>
    </source>
</reference>
<keyword evidence="1 2" id="KW-0812">Transmembrane</keyword>
<evidence type="ECO:0000313" key="4">
    <source>
        <dbReference type="Proteomes" id="UP000002051"/>
    </source>
</evidence>
<accession>G7K4V8</accession>
<evidence type="ECO:0000313" key="2">
    <source>
        <dbReference type="EMBL" id="AET00878.1"/>
    </source>
</evidence>
<gene>
    <name evidence="2" type="ordered locus">MTR_5g096930</name>
</gene>
<proteinExistence type="predicted"/>
<keyword evidence="1" id="KW-0472">Membrane</keyword>
<dbReference type="Proteomes" id="UP000002051">
    <property type="component" value="Chromosome 5"/>
</dbReference>
<name>G7K4V8_MEDTR</name>
<sequence>MAVVREMAVSIGMKNVDRVIDYLMGDMKKRSIFCWVSTTENFIHFISLVMNHILYVSLNQIL</sequence>